<dbReference type="PANTHER" id="PTHR10672">
    <property type="entry name" value="ADDUCIN"/>
    <property type="match status" value="1"/>
</dbReference>
<dbReference type="SUPFAM" id="SSF53639">
    <property type="entry name" value="AraD/HMP-PK domain-like"/>
    <property type="match status" value="1"/>
</dbReference>
<sequence>MPNRPSSISPNEWDRRVDLAACYRMIAHLGWDDLIFTHISARVPGPDHQLLINPYGLMFEEVTASNLVRIDLAGAILDGSDAAINPAGLVIHSAVHAARADAECVVHLHTPHGVAVSAQKGGLKPASQTALYALSTLAYHPYEGVALEADEQPRLQADLGDRDLMILENHGLLACGRTVADAFLKMFMLQRACEIQILAQSGGGELITVGPDILKRIAAQSRRSLGDAGAGLIWPAILRKMDRLDPSYRH</sequence>
<comment type="similarity">
    <text evidence="1">Belongs to the aldolase class II family.</text>
</comment>
<dbReference type="PANTHER" id="PTHR10672:SF3">
    <property type="entry name" value="PROTEIN HU-LI TAI SHAO"/>
    <property type="match status" value="1"/>
</dbReference>
<dbReference type="Proteomes" id="UP001228905">
    <property type="component" value="Unassembled WGS sequence"/>
</dbReference>
<reference evidence="3 4" key="1">
    <citation type="submission" date="2023-07" db="EMBL/GenBank/DDBJ databases">
        <title>Genomic Encyclopedia of Type Strains, Phase IV (KMG-IV): sequencing the most valuable type-strain genomes for metagenomic binning, comparative biology and taxonomic classification.</title>
        <authorList>
            <person name="Goeker M."/>
        </authorList>
    </citation>
    <scope>NUCLEOTIDE SEQUENCE [LARGE SCALE GENOMIC DNA]</scope>
    <source>
        <strain evidence="3 4">DSM 18695</strain>
    </source>
</reference>
<evidence type="ECO:0000313" key="4">
    <source>
        <dbReference type="Proteomes" id="UP001228905"/>
    </source>
</evidence>
<protein>
    <submittedName>
        <fullName evidence="3">Ribulose-5-phosphate 4-epimerase/fuculose-1-phosphate aldolase</fullName>
    </submittedName>
</protein>
<comment type="caution">
    <text evidence="3">The sequence shown here is derived from an EMBL/GenBank/DDBJ whole genome shotgun (WGS) entry which is preliminary data.</text>
</comment>
<feature type="domain" description="Class II aldolase/adducin N-terminal" evidence="2">
    <location>
        <begin position="17"/>
        <end position="197"/>
    </location>
</feature>
<dbReference type="EMBL" id="JAUSVS010000002">
    <property type="protein sequence ID" value="MDQ0463712.1"/>
    <property type="molecule type" value="Genomic_DNA"/>
</dbReference>
<name>A0ABU0IRY8_9CAUL</name>
<dbReference type="Pfam" id="PF00596">
    <property type="entry name" value="Aldolase_II"/>
    <property type="match status" value="1"/>
</dbReference>
<dbReference type="InterPro" id="IPR051017">
    <property type="entry name" value="Aldolase-II_Adducin_sf"/>
</dbReference>
<dbReference type="RefSeq" id="WP_307347849.1">
    <property type="nucleotide sequence ID" value="NZ_JAUSVS010000002.1"/>
</dbReference>
<evidence type="ECO:0000313" key="3">
    <source>
        <dbReference type="EMBL" id="MDQ0463712.1"/>
    </source>
</evidence>
<evidence type="ECO:0000256" key="1">
    <source>
        <dbReference type="ARBA" id="ARBA00037961"/>
    </source>
</evidence>
<dbReference type="NCBIfam" id="NF005451">
    <property type="entry name" value="PRK07044.1"/>
    <property type="match status" value="1"/>
</dbReference>
<proteinExistence type="inferred from homology"/>
<dbReference type="InterPro" id="IPR036409">
    <property type="entry name" value="Aldolase_II/adducin_N_sf"/>
</dbReference>
<gene>
    <name evidence="3" type="ORF">QO010_001483</name>
</gene>
<evidence type="ECO:0000259" key="2">
    <source>
        <dbReference type="SMART" id="SM01007"/>
    </source>
</evidence>
<organism evidence="3 4">
    <name type="scientific">Caulobacter ginsengisoli</name>
    <dbReference type="NCBI Taxonomy" id="400775"/>
    <lineage>
        <taxon>Bacteria</taxon>
        <taxon>Pseudomonadati</taxon>
        <taxon>Pseudomonadota</taxon>
        <taxon>Alphaproteobacteria</taxon>
        <taxon>Caulobacterales</taxon>
        <taxon>Caulobacteraceae</taxon>
        <taxon>Caulobacter</taxon>
    </lineage>
</organism>
<accession>A0ABU0IRY8</accession>
<dbReference type="InterPro" id="IPR001303">
    <property type="entry name" value="Aldolase_II/adducin_N"/>
</dbReference>
<dbReference type="SMART" id="SM01007">
    <property type="entry name" value="Aldolase_II"/>
    <property type="match status" value="1"/>
</dbReference>
<dbReference type="Gene3D" id="3.40.225.10">
    <property type="entry name" value="Class II aldolase/adducin N-terminal domain"/>
    <property type="match status" value="1"/>
</dbReference>
<keyword evidence="4" id="KW-1185">Reference proteome</keyword>